<evidence type="ECO:0000256" key="5">
    <source>
        <dbReference type="ARBA" id="ARBA00052792"/>
    </source>
</evidence>
<dbReference type="SUPFAM" id="SSF52922">
    <property type="entry name" value="TK C-terminal domain-like"/>
    <property type="match status" value="1"/>
</dbReference>
<evidence type="ECO:0000256" key="9">
    <source>
        <dbReference type="ARBA" id="ARBA00080625"/>
    </source>
</evidence>
<evidence type="ECO:0000256" key="4">
    <source>
        <dbReference type="ARBA" id="ARBA00023052"/>
    </source>
</evidence>
<name>A0A0N0S160_RHORH</name>
<evidence type="ECO:0000256" key="7">
    <source>
        <dbReference type="ARBA" id="ARBA00063870"/>
    </source>
</evidence>
<evidence type="ECO:0000259" key="10">
    <source>
        <dbReference type="SMART" id="SM00861"/>
    </source>
</evidence>
<dbReference type="InterPro" id="IPR033248">
    <property type="entry name" value="Transketolase_C"/>
</dbReference>
<reference evidence="12" key="2">
    <citation type="submission" date="2015-01" db="EMBL/GenBank/DDBJ databases">
        <title>Draft genome sequence of potential hydrocarbon metabolising strain of Rhodococcus rhodochrous.</title>
        <authorList>
            <person name="Aggarwal R.K."/>
            <person name="Dawar C."/>
        </authorList>
    </citation>
    <scope>NUCLEOTIDE SEQUENCE [LARGE SCALE GENOMIC DNA]</scope>
    <source>
        <strain evidence="12">KG-21</strain>
    </source>
</reference>
<dbReference type="InterPro" id="IPR005475">
    <property type="entry name" value="Transketolase-like_Pyr-bd"/>
</dbReference>
<dbReference type="RefSeq" id="WP_054371452.1">
    <property type="nucleotide sequence ID" value="NZ_AZYO01000004.1"/>
</dbReference>
<protein>
    <recommendedName>
        <fullName evidence="8">3-methyl-2-oxobutanoate dehydrogenase subunit beta</fullName>
        <ecNumber evidence="2">1.2.4.4</ecNumber>
    </recommendedName>
    <alternativeName>
        <fullName evidence="9">Branched-chain alpha-ketoacid dehydrogenase E1 component subunit beta</fullName>
    </alternativeName>
</protein>
<evidence type="ECO:0000256" key="8">
    <source>
        <dbReference type="ARBA" id="ARBA00069117"/>
    </source>
</evidence>
<evidence type="ECO:0000256" key="6">
    <source>
        <dbReference type="ARBA" id="ARBA00059108"/>
    </source>
</evidence>
<dbReference type="PANTHER" id="PTHR43257:SF2">
    <property type="entry name" value="PYRUVATE DEHYDROGENASE E1 COMPONENT SUBUNIT BETA"/>
    <property type="match status" value="1"/>
</dbReference>
<evidence type="ECO:0000256" key="1">
    <source>
        <dbReference type="ARBA" id="ARBA00001964"/>
    </source>
</evidence>
<dbReference type="Pfam" id="PF02780">
    <property type="entry name" value="Transketolase_C"/>
    <property type="match status" value="1"/>
</dbReference>
<evidence type="ECO:0000313" key="11">
    <source>
        <dbReference type="EMBL" id="KOS57601.1"/>
    </source>
</evidence>
<evidence type="ECO:0000313" key="12">
    <source>
        <dbReference type="Proteomes" id="UP000037712"/>
    </source>
</evidence>
<proteinExistence type="predicted"/>
<dbReference type="FunFam" id="3.40.50.970:FF:000001">
    <property type="entry name" value="Pyruvate dehydrogenase E1 beta subunit"/>
    <property type="match status" value="1"/>
</dbReference>
<comment type="cofactor">
    <cofactor evidence="1">
        <name>thiamine diphosphate</name>
        <dbReference type="ChEBI" id="CHEBI:58937"/>
    </cofactor>
</comment>
<dbReference type="InterPro" id="IPR029061">
    <property type="entry name" value="THDP-binding"/>
</dbReference>
<dbReference type="FunFam" id="3.40.50.920:FF:000001">
    <property type="entry name" value="Pyruvate dehydrogenase E1 beta subunit"/>
    <property type="match status" value="1"/>
</dbReference>
<comment type="catalytic activity">
    <reaction evidence="5">
        <text>N(6)-[(R)-lipoyl]-L-lysyl-[protein] + 3-methyl-2-oxobutanoate + H(+) = N(6)-[(R)-S(8)-2-methylpropanoyldihydrolipoyl]-L-lysyl-[protein] + CO2</text>
        <dbReference type="Rhea" id="RHEA:13457"/>
        <dbReference type="Rhea" id="RHEA-COMP:10474"/>
        <dbReference type="Rhea" id="RHEA-COMP:10497"/>
        <dbReference type="ChEBI" id="CHEBI:11851"/>
        <dbReference type="ChEBI" id="CHEBI:15378"/>
        <dbReference type="ChEBI" id="CHEBI:16526"/>
        <dbReference type="ChEBI" id="CHEBI:83099"/>
        <dbReference type="ChEBI" id="CHEBI:83142"/>
        <dbReference type="EC" id="1.2.4.4"/>
    </reaction>
</comment>
<dbReference type="GO" id="GO:0003863">
    <property type="term" value="F:branched-chain 2-oxo acid dehydrogenase activity"/>
    <property type="evidence" value="ECO:0007669"/>
    <property type="project" value="UniProtKB-EC"/>
</dbReference>
<dbReference type="Gene3D" id="3.40.50.970">
    <property type="match status" value="1"/>
</dbReference>
<dbReference type="GO" id="GO:0000287">
    <property type="term" value="F:magnesium ion binding"/>
    <property type="evidence" value="ECO:0007669"/>
    <property type="project" value="UniProtKB-ARBA"/>
</dbReference>
<keyword evidence="4" id="KW-0786">Thiamine pyrophosphate</keyword>
<dbReference type="Pfam" id="PF02779">
    <property type="entry name" value="Transket_pyr"/>
    <property type="match status" value="1"/>
</dbReference>
<dbReference type="AlphaFoldDB" id="A0A0N0S160"/>
<dbReference type="SMART" id="SM00861">
    <property type="entry name" value="Transket_pyr"/>
    <property type="match status" value="1"/>
</dbReference>
<sequence length="327" mass="35032">MPEKTMIESIRECLHEEMTLDESIVLIGEDVGRLGGVFRATDGLLDAFGPNRVVDMPLAEGVIVGSGIGLSLSGLRPIVEIQFLGFGHQAFHQIGQQVSRLRYRSQGRFGVPMVIRAPFGGGVRTPELHSDAFEALYTHIPGLKVVAPATAHDAKGLLSQSIQDDDPVLFLEPLKGYRLQKDTVPEGRYTTPLGKARIAREGDDVTIVAWSATVGLAERAADELASHGISAQVVDLRSLVPLDTDTLTEAVARTGRVAVVQEAPLTSGFGAEVAATIQSECFYSLEAPVLRIGAPDTPYPLAGIEDMYVPDVARVVNGVRELVEVTA</sequence>
<feature type="domain" description="Transketolase-like pyrimidine-binding" evidence="10">
    <location>
        <begin position="4"/>
        <end position="179"/>
    </location>
</feature>
<dbReference type="EMBL" id="AZYO01000004">
    <property type="protein sequence ID" value="KOS57601.1"/>
    <property type="molecule type" value="Genomic_DNA"/>
</dbReference>
<evidence type="ECO:0000256" key="3">
    <source>
        <dbReference type="ARBA" id="ARBA00023002"/>
    </source>
</evidence>
<gene>
    <name evidence="11" type="ORF">Z051_03765</name>
</gene>
<dbReference type="PANTHER" id="PTHR43257">
    <property type="entry name" value="PYRUVATE DEHYDROGENASE E1 COMPONENT BETA SUBUNIT"/>
    <property type="match status" value="1"/>
</dbReference>
<dbReference type="CDD" id="cd07036">
    <property type="entry name" value="TPP_PYR_E1-PDHc-beta_like"/>
    <property type="match status" value="1"/>
</dbReference>
<comment type="subunit">
    <text evidence="7">Heteromer of E1 alpha (BkdA) and beta (BkdB) subunits. Part of the BCKADH complex, consisting of multiple copies of BkdA/BkdB (E1), BkdC (E2) and Lpd (E3).</text>
</comment>
<evidence type="ECO:0000256" key="2">
    <source>
        <dbReference type="ARBA" id="ARBA00012277"/>
    </source>
</evidence>
<comment type="function">
    <text evidence="6">Component of the branched-chain alpha-ketoacid dehydrogenase (BCKADH) complex, that catalyzes the overall conversion of branched-chain alpha-ketoacids to acyl-CoA and CO(2).</text>
</comment>
<dbReference type="PATRIC" id="fig|1441923.3.peg.840"/>
<dbReference type="InterPro" id="IPR009014">
    <property type="entry name" value="Transketo_C/PFOR_II"/>
</dbReference>
<dbReference type="Gene3D" id="3.40.50.920">
    <property type="match status" value="1"/>
</dbReference>
<dbReference type="Proteomes" id="UP000037712">
    <property type="component" value="Unassembled WGS sequence"/>
</dbReference>
<organism evidence="11 12">
    <name type="scientific">Rhodococcus rhodochrous KG-21</name>
    <dbReference type="NCBI Taxonomy" id="1441923"/>
    <lineage>
        <taxon>Bacteria</taxon>
        <taxon>Bacillati</taxon>
        <taxon>Actinomycetota</taxon>
        <taxon>Actinomycetes</taxon>
        <taxon>Mycobacteriales</taxon>
        <taxon>Nocardiaceae</taxon>
        <taxon>Rhodococcus</taxon>
    </lineage>
</organism>
<comment type="caution">
    <text evidence="11">The sequence shown here is derived from an EMBL/GenBank/DDBJ whole genome shotgun (WGS) entry which is preliminary data.</text>
</comment>
<dbReference type="SUPFAM" id="SSF52518">
    <property type="entry name" value="Thiamin diphosphate-binding fold (THDP-binding)"/>
    <property type="match status" value="1"/>
</dbReference>
<keyword evidence="3" id="KW-0560">Oxidoreductase</keyword>
<reference evidence="11 12" key="1">
    <citation type="journal article" date="2015" name="Genome Announc.">
        <title>Draft Genome Sequence of Rhodococcus rhodochrous Strain KG-21, a Soil Isolate from Oil Fields of Krishna-Godavari Basin, India.</title>
        <authorList>
            <person name="Dawar C."/>
            <person name="Aggarwal R.K."/>
        </authorList>
    </citation>
    <scope>NUCLEOTIDE SEQUENCE [LARGE SCALE GENOMIC DNA]</scope>
    <source>
        <strain evidence="11 12">KG-21</strain>
    </source>
</reference>
<accession>A0A0N0S160</accession>
<dbReference type="EC" id="1.2.4.4" evidence="2"/>